<protein>
    <submittedName>
        <fullName evidence="1">Uncharacterized protein</fullName>
    </submittedName>
</protein>
<comment type="caution">
    <text evidence="1">The sequence shown here is derived from an EMBL/GenBank/DDBJ whole genome shotgun (WGS) entry which is preliminary data.</text>
</comment>
<accession>A0A366JQ69</accession>
<dbReference type="Proteomes" id="UP000252731">
    <property type="component" value="Unassembled WGS sequence"/>
</dbReference>
<evidence type="ECO:0000313" key="1">
    <source>
        <dbReference type="EMBL" id="RBP89403.1"/>
    </source>
</evidence>
<dbReference type="InterPro" id="IPR049300">
    <property type="entry name" value="Gp22-like_sf"/>
</dbReference>
<gene>
    <name evidence="1" type="ORF">DFO70_11150</name>
</gene>
<dbReference type="RefSeq" id="WP_113884363.1">
    <property type="nucleotide sequence ID" value="NZ_QNSF01000011.1"/>
</dbReference>
<name>A0A366JQ69_CYTFI</name>
<sequence length="130" mass="14938">MIEIKTINNRRFMTGFELTETETTISIGHGKLDSKDIEAVEFDLIFDQEINVIHDLYIVKINNSYDYRLIVTYDDGRTPAVFEGEGEIFHRLMTVETAKDGTYKGDFVFIEELIIEESGNNEAYPDNSKA</sequence>
<proteinExistence type="predicted"/>
<evidence type="ECO:0000313" key="2">
    <source>
        <dbReference type="Proteomes" id="UP000252731"/>
    </source>
</evidence>
<dbReference type="EMBL" id="QNSF01000011">
    <property type="protein sequence ID" value="RBP89403.1"/>
    <property type="molecule type" value="Genomic_DNA"/>
</dbReference>
<dbReference type="Gene3D" id="2.60.40.2980">
    <property type="match status" value="1"/>
</dbReference>
<reference evidence="1 2" key="1">
    <citation type="submission" date="2018-06" db="EMBL/GenBank/DDBJ databases">
        <title>Freshwater and sediment microbial communities from various areas in North America, analyzing microbe dynamics in response to fracking.</title>
        <authorList>
            <person name="Lamendella R."/>
        </authorList>
    </citation>
    <scope>NUCLEOTIDE SEQUENCE [LARGE SCALE GENOMIC DNA]</scope>
    <source>
        <strain evidence="1 2">14_TX</strain>
    </source>
</reference>
<dbReference type="AlphaFoldDB" id="A0A366JQ69"/>
<organism evidence="1 2">
    <name type="scientific">Cytobacillus firmus</name>
    <name type="common">Bacillus firmus</name>
    <dbReference type="NCBI Taxonomy" id="1399"/>
    <lineage>
        <taxon>Bacteria</taxon>
        <taxon>Bacillati</taxon>
        <taxon>Bacillota</taxon>
        <taxon>Bacilli</taxon>
        <taxon>Bacillales</taxon>
        <taxon>Bacillaceae</taxon>
        <taxon>Cytobacillus</taxon>
    </lineage>
</organism>
<keyword evidence="2" id="KW-1185">Reference proteome</keyword>